<dbReference type="EC" id="3.6.4.12" evidence="7"/>
<protein>
    <submittedName>
        <fullName evidence="7">ATP-dependent DNA helicase RecQ</fullName>
        <ecNumber evidence="7">3.6.4.12</ecNumber>
    </submittedName>
</protein>
<dbReference type="InterPro" id="IPR001650">
    <property type="entry name" value="Helicase_C-like"/>
</dbReference>
<evidence type="ECO:0000256" key="3">
    <source>
        <dbReference type="ARBA" id="ARBA00022806"/>
    </source>
</evidence>
<dbReference type="GO" id="GO:0016787">
    <property type="term" value="F:hydrolase activity"/>
    <property type="evidence" value="ECO:0007669"/>
    <property type="project" value="UniProtKB-KW"/>
</dbReference>
<dbReference type="SMART" id="SM00487">
    <property type="entry name" value="DEXDc"/>
    <property type="match status" value="1"/>
</dbReference>
<evidence type="ECO:0000259" key="5">
    <source>
        <dbReference type="PROSITE" id="PS51192"/>
    </source>
</evidence>
<dbReference type="Pfam" id="PF00270">
    <property type="entry name" value="DEAD"/>
    <property type="match status" value="1"/>
</dbReference>
<evidence type="ECO:0000259" key="6">
    <source>
        <dbReference type="PROSITE" id="PS51194"/>
    </source>
</evidence>
<gene>
    <name evidence="7" type="ORF">MKY91_09615</name>
</gene>
<dbReference type="Gene3D" id="3.40.50.300">
    <property type="entry name" value="P-loop containing nucleotide triphosphate hydrolases"/>
    <property type="match status" value="2"/>
</dbReference>
<dbReference type="GO" id="GO:0003678">
    <property type="term" value="F:DNA helicase activity"/>
    <property type="evidence" value="ECO:0007669"/>
    <property type="project" value="UniProtKB-EC"/>
</dbReference>
<dbReference type="PROSITE" id="PS51194">
    <property type="entry name" value="HELICASE_CTER"/>
    <property type="match status" value="1"/>
</dbReference>
<dbReference type="PROSITE" id="PS51192">
    <property type="entry name" value="HELICASE_ATP_BIND_1"/>
    <property type="match status" value="1"/>
</dbReference>
<dbReference type="SUPFAM" id="SSF52540">
    <property type="entry name" value="P-loop containing nucleoside triphosphate hydrolases"/>
    <property type="match status" value="1"/>
</dbReference>
<dbReference type="PANTHER" id="PTHR13710">
    <property type="entry name" value="DNA HELICASE RECQ FAMILY MEMBER"/>
    <property type="match status" value="1"/>
</dbReference>
<keyword evidence="8" id="KW-1185">Reference proteome</keyword>
<dbReference type="SMART" id="SM00490">
    <property type="entry name" value="HELICc"/>
    <property type="match status" value="1"/>
</dbReference>
<keyword evidence="3 7" id="KW-0347">Helicase</keyword>
<reference evidence="7 8" key="1">
    <citation type="submission" date="2024-03" db="EMBL/GenBank/DDBJ databases">
        <title>Bacilli Hybrid Assemblies.</title>
        <authorList>
            <person name="Kovac J."/>
        </authorList>
    </citation>
    <scope>NUCLEOTIDE SEQUENCE [LARGE SCALE GENOMIC DNA]</scope>
    <source>
        <strain evidence="7 8">FSL R7-0666</strain>
    </source>
</reference>
<dbReference type="EMBL" id="JBCITK010000001">
    <property type="protein sequence ID" value="MEN0643400.1"/>
    <property type="molecule type" value="Genomic_DNA"/>
</dbReference>
<evidence type="ECO:0000313" key="7">
    <source>
        <dbReference type="EMBL" id="MEN0643400.1"/>
    </source>
</evidence>
<feature type="domain" description="Helicase ATP-binding" evidence="5">
    <location>
        <begin position="24"/>
        <end position="191"/>
    </location>
</feature>
<dbReference type="NCBIfam" id="TIGR00614">
    <property type="entry name" value="recQ_fam"/>
    <property type="match status" value="1"/>
</dbReference>
<keyword evidence="4" id="KW-0067">ATP-binding</keyword>
<sequence>MNLHKALYEWFGYSEFRMGQKEIIESLLKGKDVLAMLPTGTGKSICYQLPALLSDGLTLVISPLLSLMQDQVQELRSNGIKRVAALNGMTSSDERDEIIQQLDHYQLLYLSPEMLQSEWVVARLNRVNVCYIIVDEAHCISHWGKSFRTDYRKLAPVRKRLGNPPCLAITATATKLVQTDIIQQLELNSVATYLYSVDRPTIAQHVQEVSSNQMKLEQLSEYVGSLTGPGIIYFQTRKWAESTSEYLRQQGHNGVSHYHGGMLHEDRLLIQQQFMCGQLQLICCTSAFGMGVNKSDIRYVIHFQPPLDLESYLQEIGRAGRDGKRSVSILFYNHEDLLLSHSMIQKDTLDEFQLRTILTELSQGHFLSEPEERSICAAVHCSDTAFSIVKHELENEGYLYKNDWKAFRVEDVYPLVKQKLDEHVSVIEDRLRSMWKWIKTDQCKREMILRYFSEELVNKPEVCCTSCGLRVEDFYKHEGSDQRSESNVKDWREQLNLVFMKGQI</sequence>
<accession>A0ABU9VHM2</accession>
<dbReference type="RefSeq" id="WP_343130331.1">
    <property type="nucleotide sequence ID" value="NZ_JBCITK010000001.1"/>
</dbReference>
<comment type="caution">
    <text evidence="7">The sequence shown here is derived from an EMBL/GenBank/DDBJ whole genome shotgun (WGS) entry which is preliminary data.</text>
</comment>
<evidence type="ECO:0000256" key="1">
    <source>
        <dbReference type="ARBA" id="ARBA00022741"/>
    </source>
</evidence>
<dbReference type="InterPro" id="IPR027417">
    <property type="entry name" value="P-loop_NTPase"/>
</dbReference>
<dbReference type="InterPro" id="IPR011545">
    <property type="entry name" value="DEAD/DEAH_box_helicase_dom"/>
</dbReference>
<organism evidence="7 8">
    <name type="scientific">Alkalicoccobacillus gibsonii</name>
    <dbReference type="NCBI Taxonomy" id="79881"/>
    <lineage>
        <taxon>Bacteria</taxon>
        <taxon>Bacillati</taxon>
        <taxon>Bacillota</taxon>
        <taxon>Bacilli</taxon>
        <taxon>Bacillales</taxon>
        <taxon>Bacillaceae</taxon>
        <taxon>Alkalicoccobacillus</taxon>
    </lineage>
</organism>
<dbReference type="Pfam" id="PF00271">
    <property type="entry name" value="Helicase_C"/>
    <property type="match status" value="1"/>
</dbReference>
<dbReference type="InterPro" id="IPR004589">
    <property type="entry name" value="DNA_helicase_ATP-dep_RecQ"/>
</dbReference>
<dbReference type="Proteomes" id="UP001418796">
    <property type="component" value="Unassembled WGS sequence"/>
</dbReference>
<dbReference type="InterPro" id="IPR014001">
    <property type="entry name" value="Helicase_ATP-bd"/>
</dbReference>
<dbReference type="CDD" id="cd17920">
    <property type="entry name" value="DEXHc_RecQ"/>
    <property type="match status" value="1"/>
</dbReference>
<name>A0ABU9VHM2_9BACI</name>
<dbReference type="PANTHER" id="PTHR13710:SF84">
    <property type="entry name" value="ATP-DEPENDENT DNA HELICASE RECS-RELATED"/>
    <property type="match status" value="1"/>
</dbReference>
<evidence type="ECO:0000256" key="4">
    <source>
        <dbReference type="ARBA" id="ARBA00022840"/>
    </source>
</evidence>
<feature type="domain" description="Helicase C-terminal" evidence="6">
    <location>
        <begin position="215"/>
        <end position="362"/>
    </location>
</feature>
<evidence type="ECO:0000313" key="8">
    <source>
        <dbReference type="Proteomes" id="UP001418796"/>
    </source>
</evidence>
<evidence type="ECO:0000256" key="2">
    <source>
        <dbReference type="ARBA" id="ARBA00022801"/>
    </source>
</evidence>
<keyword evidence="2 7" id="KW-0378">Hydrolase</keyword>
<keyword evidence="1" id="KW-0547">Nucleotide-binding</keyword>
<proteinExistence type="predicted"/>